<dbReference type="RefSeq" id="WP_268879974.1">
    <property type="nucleotide sequence ID" value="NZ_CP114029.1"/>
</dbReference>
<feature type="region of interest" description="Disordered" evidence="1">
    <location>
        <begin position="78"/>
        <end position="101"/>
    </location>
</feature>
<protein>
    <submittedName>
        <fullName evidence="2">Uncharacterized protein</fullName>
    </submittedName>
</protein>
<evidence type="ECO:0000313" key="2">
    <source>
        <dbReference type="EMBL" id="WAP67512.1"/>
    </source>
</evidence>
<sequence>MAADAASPVAEKLLREELSAIAAVAVFTGVSLRRSGVPCRSRSGVDPPWGDDAPDLEAGAASSCDGSAVPASCCEGALSPDVEAGPEARGMSGDETGDGTRSPLAAWLAAAGSGARLIVTDAS</sequence>
<keyword evidence="3" id="KW-1185">Reference proteome</keyword>
<name>A0ABY7BVV0_9HYPH</name>
<gene>
    <name evidence="2" type="ORF">OH818_18615</name>
</gene>
<dbReference type="Proteomes" id="UP001164020">
    <property type="component" value="Chromosome"/>
</dbReference>
<organism evidence="2 3">
    <name type="scientific">Jiella pelagia</name>
    <dbReference type="NCBI Taxonomy" id="2986949"/>
    <lineage>
        <taxon>Bacteria</taxon>
        <taxon>Pseudomonadati</taxon>
        <taxon>Pseudomonadota</taxon>
        <taxon>Alphaproteobacteria</taxon>
        <taxon>Hyphomicrobiales</taxon>
        <taxon>Aurantimonadaceae</taxon>
        <taxon>Jiella</taxon>
    </lineage>
</organism>
<proteinExistence type="predicted"/>
<accession>A0ABY7BVV0</accession>
<evidence type="ECO:0000256" key="1">
    <source>
        <dbReference type="SAM" id="MobiDB-lite"/>
    </source>
</evidence>
<evidence type="ECO:0000313" key="3">
    <source>
        <dbReference type="Proteomes" id="UP001164020"/>
    </source>
</evidence>
<reference evidence="2" key="1">
    <citation type="submission" date="2022-12" db="EMBL/GenBank/DDBJ databases">
        <title>Jiella pelagia sp. nov., isolated from phosphonate enriched culture of Northwest Pacific surface seawater.</title>
        <authorList>
            <person name="Shin D.Y."/>
            <person name="Hwang C.Y."/>
        </authorList>
    </citation>
    <scope>NUCLEOTIDE SEQUENCE</scope>
    <source>
        <strain evidence="2">HL-NP1</strain>
    </source>
</reference>
<feature type="region of interest" description="Disordered" evidence="1">
    <location>
        <begin position="36"/>
        <end position="61"/>
    </location>
</feature>
<dbReference type="EMBL" id="CP114029">
    <property type="protein sequence ID" value="WAP67512.1"/>
    <property type="molecule type" value="Genomic_DNA"/>
</dbReference>